<dbReference type="AlphaFoldDB" id="A0AAD5T132"/>
<evidence type="ECO:0000256" key="1">
    <source>
        <dbReference type="SAM" id="MobiDB-lite"/>
    </source>
</evidence>
<dbReference type="EMBL" id="JADGJH010000913">
    <property type="protein sequence ID" value="KAJ3121058.1"/>
    <property type="molecule type" value="Genomic_DNA"/>
</dbReference>
<comment type="caution">
    <text evidence="2">The sequence shown here is derived from an EMBL/GenBank/DDBJ whole genome shotgun (WGS) entry which is preliminary data.</text>
</comment>
<reference evidence="2" key="1">
    <citation type="submission" date="2020-05" db="EMBL/GenBank/DDBJ databases">
        <title>Phylogenomic resolution of chytrid fungi.</title>
        <authorList>
            <person name="Stajich J.E."/>
            <person name="Amses K."/>
            <person name="Simmons R."/>
            <person name="Seto K."/>
            <person name="Myers J."/>
            <person name="Bonds A."/>
            <person name="Quandt C.A."/>
            <person name="Barry K."/>
            <person name="Liu P."/>
            <person name="Grigoriev I."/>
            <person name="Longcore J.E."/>
            <person name="James T.Y."/>
        </authorList>
    </citation>
    <scope>NUCLEOTIDE SEQUENCE</scope>
    <source>
        <strain evidence="2">JEL0513</strain>
    </source>
</reference>
<proteinExistence type="predicted"/>
<evidence type="ECO:0000313" key="3">
    <source>
        <dbReference type="Proteomes" id="UP001211907"/>
    </source>
</evidence>
<sequence length="99" mass="11252">MSLRKFWQRVEKRLFGRRNDNDSRPNTTLLPSTISNTTPKVLDTEPEPDPLLSDSAMVTIFVSSAGSESEMQRQDMHINSFDATSSKSTVQKALLMNRY</sequence>
<feature type="non-terminal residue" evidence="2">
    <location>
        <position position="99"/>
    </location>
</feature>
<gene>
    <name evidence="2" type="ORF">HK100_012544</name>
</gene>
<name>A0AAD5T132_9FUNG</name>
<organism evidence="2 3">
    <name type="scientific">Physocladia obscura</name>
    <dbReference type="NCBI Taxonomy" id="109957"/>
    <lineage>
        <taxon>Eukaryota</taxon>
        <taxon>Fungi</taxon>
        <taxon>Fungi incertae sedis</taxon>
        <taxon>Chytridiomycota</taxon>
        <taxon>Chytridiomycota incertae sedis</taxon>
        <taxon>Chytridiomycetes</taxon>
        <taxon>Chytridiales</taxon>
        <taxon>Chytriomycetaceae</taxon>
        <taxon>Physocladia</taxon>
    </lineage>
</organism>
<feature type="compositionally biased region" description="Polar residues" evidence="1">
    <location>
        <begin position="24"/>
        <end position="39"/>
    </location>
</feature>
<dbReference type="Proteomes" id="UP001211907">
    <property type="component" value="Unassembled WGS sequence"/>
</dbReference>
<keyword evidence="3" id="KW-1185">Reference proteome</keyword>
<accession>A0AAD5T132</accession>
<evidence type="ECO:0000313" key="2">
    <source>
        <dbReference type="EMBL" id="KAJ3121058.1"/>
    </source>
</evidence>
<protein>
    <submittedName>
        <fullName evidence="2">Uncharacterized protein</fullName>
    </submittedName>
</protein>
<feature type="region of interest" description="Disordered" evidence="1">
    <location>
        <begin position="16"/>
        <end position="49"/>
    </location>
</feature>